<dbReference type="PANTHER" id="PTHR43520">
    <property type="entry name" value="ATP7, ISOFORM B"/>
    <property type="match status" value="1"/>
</dbReference>
<dbReference type="InterPro" id="IPR008250">
    <property type="entry name" value="ATPase_P-typ_transduc_dom_A_sf"/>
</dbReference>
<dbReference type="NCBIfam" id="TIGR01525">
    <property type="entry name" value="ATPase-IB_hvy"/>
    <property type="match status" value="1"/>
</dbReference>
<keyword evidence="8 15" id="KW-0547">Nucleotide-binding</keyword>
<feature type="transmembrane region" description="Helical" evidence="15">
    <location>
        <begin position="644"/>
        <end position="662"/>
    </location>
</feature>
<dbReference type="PANTHER" id="PTHR43520:SF5">
    <property type="entry name" value="CATION-TRANSPORTING P-TYPE ATPASE-RELATED"/>
    <property type="match status" value="1"/>
</dbReference>
<dbReference type="RefSeq" id="WP_129894406.1">
    <property type="nucleotide sequence ID" value="NZ_CP035758.1"/>
</dbReference>
<dbReference type="NCBIfam" id="TIGR01511">
    <property type="entry name" value="ATPase-IB1_Cu"/>
    <property type="match status" value="1"/>
</dbReference>
<evidence type="ECO:0000256" key="16">
    <source>
        <dbReference type="SAM" id="MobiDB-lite"/>
    </source>
</evidence>
<evidence type="ECO:0000256" key="11">
    <source>
        <dbReference type="ARBA" id="ARBA00022967"/>
    </source>
</evidence>
<feature type="transmembrane region" description="Helical" evidence="15">
    <location>
        <begin position="149"/>
        <end position="166"/>
    </location>
</feature>
<keyword evidence="7 15" id="KW-0479">Metal-binding</keyword>
<dbReference type="GO" id="GO:0043682">
    <property type="term" value="F:P-type divalent copper transporter activity"/>
    <property type="evidence" value="ECO:0007669"/>
    <property type="project" value="TreeGrafter"/>
</dbReference>
<dbReference type="PRINTS" id="PR00120">
    <property type="entry name" value="HATPASE"/>
</dbReference>
<dbReference type="InterPro" id="IPR023298">
    <property type="entry name" value="ATPase_P-typ_TM_dom_sf"/>
</dbReference>
<dbReference type="SFLD" id="SFLDG00002">
    <property type="entry name" value="C1.7:_P-type_atpase_like"/>
    <property type="match status" value="1"/>
</dbReference>
<dbReference type="Pfam" id="PF00702">
    <property type="entry name" value="Hydrolase"/>
    <property type="match status" value="1"/>
</dbReference>
<feature type="transmembrane region" description="Helical" evidence="15">
    <location>
        <begin position="301"/>
        <end position="323"/>
    </location>
</feature>
<dbReference type="GO" id="GO:0005524">
    <property type="term" value="F:ATP binding"/>
    <property type="evidence" value="ECO:0007669"/>
    <property type="project" value="UniProtKB-UniRule"/>
</dbReference>
<evidence type="ECO:0000256" key="6">
    <source>
        <dbReference type="ARBA" id="ARBA00022692"/>
    </source>
</evidence>
<dbReference type="SFLD" id="SFLDF00027">
    <property type="entry name" value="p-type_atpase"/>
    <property type="match status" value="1"/>
</dbReference>
<keyword evidence="4 15" id="KW-1003">Cell membrane</keyword>
<feature type="region of interest" description="Disordered" evidence="16">
    <location>
        <begin position="1"/>
        <end position="42"/>
    </location>
</feature>
<comment type="similarity">
    <text evidence="2 15">Belongs to the cation transport ATPase (P-type) (TC 3.A.3) family. Type IB subfamily.</text>
</comment>
<dbReference type="PROSITE" id="PS00154">
    <property type="entry name" value="ATPASE_E1_E2"/>
    <property type="match status" value="1"/>
</dbReference>
<proteinExistence type="inferred from homology"/>
<dbReference type="InterPro" id="IPR059000">
    <property type="entry name" value="ATPase_P-type_domA"/>
</dbReference>
<dbReference type="OrthoDB" id="135399at2"/>
<dbReference type="GO" id="GO:0055070">
    <property type="term" value="P:copper ion homeostasis"/>
    <property type="evidence" value="ECO:0007669"/>
    <property type="project" value="TreeGrafter"/>
</dbReference>
<feature type="transmembrane region" description="Helical" evidence="15">
    <location>
        <begin position="335"/>
        <end position="362"/>
    </location>
</feature>
<reference evidence="18 19" key="1">
    <citation type="submission" date="2019-01" db="EMBL/GenBank/DDBJ databases">
        <title>Ktedonosporobacter rubrisoli SCAWS-G2.</title>
        <authorList>
            <person name="Huang Y."/>
            <person name="Yan B."/>
        </authorList>
    </citation>
    <scope>NUCLEOTIDE SEQUENCE [LARGE SCALE GENOMIC DNA]</scope>
    <source>
        <strain evidence="18 19">SCAWS-G2</strain>
    </source>
</reference>
<evidence type="ECO:0000259" key="17">
    <source>
        <dbReference type="Pfam" id="PF00122"/>
    </source>
</evidence>
<dbReference type="Gene3D" id="3.40.1110.10">
    <property type="entry name" value="Calcium-transporting ATPase, cytoplasmic domain N"/>
    <property type="match status" value="1"/>
</dbReference>
<feature type="compositionally biased region" description="Basic and acidic residues" evidence="16">
    <location>
        <begin position="23"/>
        <end position="33"/>
    </location>
</feature>
<evidence type="ECO:0000256" key="4">
    <source>
        <dbReference type="ARBA" id="ARBA00022475"/>
    </source>
</evidence>
<keyword evidence="9 15" id="KW-0067">ATP-binding</keyword>
<name>A0A4P6K5T2_KTERU</name>
<dbReference type="NCBIfam" id="TIGR01494">
    <property type="entry name" value="ATPase_P-type"/>
    <property type="match status" value="1"/>
</dbReference>
<dbReference type="FunFam" id="2.70.150.10:FF:000002">
    <property type="entry name" value="Copper-transporting ATPase 1, putative"/>
    <property type="match status" value="1"/>
</dbReference>
<dbReference type="InterPro" id="IPR044492">
    <property type="entry name" value="P_typ_ATPase_HD_dom"/>
</dbReference>
<keyword evidence="19" id="KW-1185">Reference proteome</keyword>
<keyword evidence="10" id="KW-0460">Magnesium</keyword>
<dbReference type="GO" id="GO:0016887">
    <property type="term" value="F:ATP hydrolysis activity"/>
    <property type="evidence" value="ECO:0007669"/>
    <property type="project" value="InterPro"/>
</dbReference>
<accession>A0A4P6K5T2</accession>
<dbReference type="Proteomes" id="UP000290365">
    <property type="component" value="Chromosome"/>
</dbReference>
<keyword evidence="13" id="KW-0406">Ion transport</keyword>
<comment type="subcellular location">
    <subcellularLocation>
        <location evidence="1">Cell membrane</location>
        <topology evidence="1">Multi-pass membrane protein</topology>
    </subcellularLocation>
</comment>
<evidence type="ECO:0000256" key="14">
    <source>
        <dbReference type="ARBA" id="ARBA00023136"/>
    </source>
</evidence>
<feature type="transmembrane region" description="Helical" evidence="15">
    <location>
        <begin position="668"/>
        <end position="687"/>
    </location>
</feature>
<sequence length="709" mass="75725">MPSRESQQHEHRHAGLDTSQPEHGQHEHMDHGGHSTHMSGHASHAGHSAAMFQRPFWISLVLTIPIIVYAELFQALLHYQAPTFPGSFWLVPILASIVYWYGGWVFLSGAVDEIRTLRPGMMTLVALAISTAYFYSLAVTFGLLHGMAFYWELATLTTIMLLGHWMEMRAIGSAQSALNELAKLLPDMAERIAPDGAIQRVSVKDLREGDLVLVRPGGQIPADAQVVEGKSQVNESMITGESRPVNKQKGDEVIAGTVNSAGSLRLQVTRIGEKTMLAGIMKLVAEAQDSRSNAQALADRAAFWLTFVALGVAIVTLIAWTIAQGFDETTVERVVSTLVVACPHALGLAIPLVIAITTTLSARNGILVRDRLALEQARLLSAVVFDKTGTLTTGSQGLVAMQTKQNLSEAEALALAAAVEQESEHPIARAIVSAAQQRKISIPRATEFAALPGRGAQAQVAGRTLIVGGPRLLEQENIELPTTFSEQVQQWGKRGQTVVYLVAQQELLAAFALADVIRPESYQAVAALKKQGIRVAMLTGDSQEVADWVAGELGLDEVFAQVLPANKSAKIRELQQSGAKVAMVGDGVNDAPALAQADVGIAIGAGTDVARASAGIVLVKNDPRDIARIIQLSRASYRKMMQNLAWAAGYNIIALPLAAGALAPIGFVLPPAVSALLMSISTIIVALNAQTLRRLHLDGPATLSQAQAS</sequence>
<evidence type="ECO:0000256" key="15">
    <source>
        <dbReference type="RuleBase" id="RU362081"/>
    </source>
</evidence>
<dbReference type="AlphaFoldDB" id="A0A4P6K5T2"/>
<dbReference type="GO" id="GO:0005886">
    <property type="term" value="C:plasma membrane"/>
    <property type="evidence" value="ECO:0007669"/>
    <property type="project" value="UniProtKB-SubCell"/>
</dbReference>
<dbReference type="InterPro" id="IPR018303">
    <property type="entry name" value="ATPase_P-typ_P_site"/>
</dbReference>
<evidence type="ECO:0000256" key="3">
    <source>
        <dbReference type="ARBA" id="ARBA00022448"/>
    </source>
</evidence>
<evidence type="ECO:0000313" key="19">
    <source>
        <dbReference type="Proteomes" id="UP000290365"/>
    </source>
</evidence>
<dbReference type="SUPFAM" id="SSF56784">
    <property type="entry name" value="HAD-like"/>
    <property type="match status" value="1"/>
</dbReference>
<evidence type="ECO:0000256" key="12">
    <source>
        <dbReference type="ARBA" id="ARBA00022989"/>
    </source>
</evidence>
<gene>
    <name evidence="18" type="ORF">EPA93_01405</name>
</gene>
<evidence type="ECO:0000256" key="9">
    <source>
        <dbReference type="ARBA" id="ARBA00022840"/>
    </source>
</evidence>
<dbReference type="EMBL" id="CP035758">
    <property type="protein sequence ID" value="QBD83343.1"/>
    <property type="molecule type" value="Genomic_DNA"/>
</dbReference>
<keyword evidence="6 15" id="KW-0812">Transmembrane</keyword>
<dbReference type="InterPro" id="IPR023299">
    <property type="entry name" value="ATPase_P-typ_cyto_dom_N"/>
</dbReference>
<organism evidence="18 19">
    <name type="scientific">Ktedonosporobacter rubrisoli</name>
    <dbReference type="NCBI Taxonomy" id="2509675"/>
    <lineage>
        <taxon>Bacteria</taxon>
        <taxon>Bacillati</taxon>
        <taxon>Chloroflexota</taxon>
        <taxon>Ktedonobacteria</taxon>
        <taxon>Ktedonobacterales</taxon>
        <taxon>Ktedonosporobacteraceae</taxon>
        <taxon>Ktedonosporobacter</taxon>
    </lineage>
</organism>
<dbReference type="Pfam" id="PF00122">
    <property type="entry name" value="E1-E2_ATPase"/>
    <property type="match status" value="1"/>
</dbReference>
<feature type="transmembrane region" description="Helical" evidence="15">
    <location>
        <begin position="89"/>
        <end position="111"/>
    </location>
</feature>
<evidence type="ECO:0000256" key="8">
    <source>
        <dbReference type="ARBA" id="ARBA00022741"/>
    </source>
</evidence>
<feature type="compositionally biased region" description="Basic and acidic residues" evidence="16">
    <location>
        <begin position="1"/>
        <end position="15"/>
    </location>
</feature>
<dbReference type="InterPro" id="IPR001757">
    <property type="entry name" value="P_typ_ATPase"/>
</dbReference>
<dbReference type="SUPFAM" id="SSF81665">
    <property type="entry name" value="Calcium ATPase, transmembrane domain M"/>
    <property type="match status" value="1"/>
</dbReference>
<evidence type="ECO:0000256" key="2">
    <source>
        <dbReference type="ARBA" id="ARBA00006024"/>
    </source>
</evidence>
<feature type="transmembrane region" description="Helical" evidence="15">
    <location>
        <begin position="123"/>
        <end position="143"/>
    </location>
</feature>
<evidence type="ECO:0000313" key="18">
    <source>
        <dbReference type="EMBL" id="QBD83343.1"/>
    </source>
</evidence>
<dbReference type="InterPro" id="IPR036412">
    <property type="entry name" value="HAD-like_sf"/>
</dbReference>
<dbReference type="KEGG" id="kbs:EPA93_01405"/>
<keyword evidence="3" id="KW-0813">Transport</keyword>
<feature type="transmembrane region" description="Helical" evidence="15">
    <location>
        <begin position="56"/>
        <end position="77"/>
    </location>
</feature>
<keyword evidence="5" id="KW-0597">Phosphoprotein</keyword>
<dbReference type="PRINTS" id="PR00119">
    <property type="entry name" value="CATATPASE"/>
</dbReference>
<dbReference type="Gene3D" id="2.70.150.10">
    <property type="entry name" value="Calcium-transporting ATPase, cytoplasmic transduction domain A"/>
    <property type="match status" value="1"/>
</dbReference>
<feature type="domain" description="P-type ATPase A" evidence="17">
    <location>
        <begin position="184"/>
        <end position="284"/>
    </location>
</feature>
<keyword evidence="11" id="KW-1278">Translocase</keyword>
<dbReference type="GO" id="GO:0005507">
    <property type="term" value="F:copper ion binding"/>
    <property type="evidence" value="ECO:0007669"/>
    <property type="project" value="TreeGrafter"/>
</dbReference>
<evidence type="ECO:0000256" key="7">
    <source>
        <dbReference type="ARBA" id="ARBA00022723"/>
    </source>
</evidence>
<keyword evidence="12 15" id="KW-1133">Transmembrane helix</keyword>
<keyword evidence="14 15" id="KW-0472">Membrane</keyword>
<evidence type="ECO:0000256" key="13">
    <source>
        <dbReference type="ARBA" id="ARBA00023065"/>
    </source>
</evidence>
<dbReference type="Gene3D" id="3.40.50.1000">
    <property type="entry name" value="HAD superfamily/HAD-like"/>
    <property type="match status" value="1"/>
</dbReference>
<protein>
    <submittedName>
        <fullName evidence="18">Heavy metal translocating P-type ATPase</fullName>
    </submittedName>
</protein>
<dbReference type="SUPFAM" id="SSF81653">
    <property type="entry name" value="Calcium ATPase, transduction domain A"/>
    <property type="match status" value="1"/>
</dbReference>
<evidence type="ECO:0000256" key="5">
    <source>
        <dbReference type="ARBA" id="ARBA00022553"/>
    </source>
</evidence>
<evidence type="ECO:0000256" key="1">
    <source>
        <dbReference type="ARBA" id="ARBA00004651"/>
    </source>
</evidence>
<dbReference type="InterPro" id="IPR023214">
    <property type="entry name" value="HAD_sf"/>
</dbReference>
<dbReference type="SFLD" id="SFLDS00003">
    <property type="entry name" value="Haloacid_Dehalogenase"/>
    <property type="match status" value="1"/>
</dbReference>
<evidence type="ECO:0000256" key="10">
    <source>
        <dbReference type="ARBA" id="ARBA00022842"/>
    </source>
</evidence>
<dbReference type="InterPro" id="IPR027256">
    <property type="entry name" value="P-typ_ATPase_IB"/>
</dbReference>